<name>A0A9P1G0A5_9DINO</name>
<comment type="caution">
    <text evidence="1">The sequence shown here is derived from an EMBL/GenBank/DDBJ whole genome shotgun (WGS) entry which is preliminary data.</text>
</comment>
<reference evidence="2" key="2">
    <citation type="submission" date="2024-04" db="EMBL/GenBank/DDBJ databases">
        <authorList>
            <person name="Chen Y."/>
            <person name="Shah S."/>
            <person name="Dougan E. K."/>
            <person name="Thang M."/>
            <person name="Chan C."/>
        </authorList>
    </citation>
    <scope>NUCLEOTIDE SEQUENCE [LARGE SCALE GENOMIC DNA]</scope>
</reference>
<dbReference type="EMBL" id="CAMXCT010002179">
    <property type="protein sequence ID" value="CAI3996244.1"/>
    <property type="molecule type" value="Genomic_DNA"/>
</dbReference>
<dbReference type="AlphaFoldDB" id="A0A9P1G0A5"/>
<accession>A0A9P1G0A5</accession>
<protein>
    <submittedName>
        <fullName evidence="3">Streptomycin biosynthesis protein StrG</fullName>
    </submittedName>
</protein>
<evidence type="ECO:0000313" key="3">
    <source>
        <dbReference type="EMBL" id="CAL4783556.1"/>
    </source>
</evidence>
<keyword evidence="4" id="KW-1185">Reference proteome</keyword>
<gene>
    <name evidence="1" type="ORF">C1SCF055_LOCUS22739</name>
</gene>
<dbReference type="EMBL" id="CAMXCT030002179">
    <property type="protein sequence ID" value="CAL4783556.1"/>
    <property type="molecule type" value="Genomic_DNA"/>
</dbReference>
<sequence length="336" mass="37440">MAPCPGWFGAAVSDATAKSPELPAFPFPATLAKVVEEHVSKAVAARTHALQSIREATGADVYDATLKRFQSMTLEADFEFDTGSYPLREALLESCGFPKDTELTRLHLHPGAKDLLLRRLTVSTVDGANGAFHGAFDRFVRQVCAEALARRAAEAWPGLDSIYYQAFPCLRIVQPGEFSIGPHADVAYGHHPCSMNFYVPLTPISKTSSLFLESRSGAADWHPILGDYGQVKHFAGALCAHWTTENNTEWTRVSLDVRLICGPTFHALKFADGSQDLKAKPGYYLQCFRGPGGWQRFEPLPRPDARFGFPWTVKDWDKRQRKAMEKIHQRETKELE</sequence>
<evidence type="ECO:0000313" key="2">
    <source>
        <dbReference type="EMBL" id="CAL1149619.1"/>
    </source>
</evidence>
<evidence type="ECO:0000313" key="1">
    <source>
        <dbReference type="EMBL" id="CAI3996244.1"/>
    </source>
</evidence>
<dbReference type="Proteomes" id="UP001152797">
    <property type="component" value="Unassembled WGS sequence"/>
</dbReference>
<reference evidence="1" key="1">
    <citation type="submission" date="2022-10" db="EMBL/GenBank/DDBJ databases">
        <authorList>
            <person name="Chen Y."/>
            <person name="Dougan E. K."/>
            <person name="Chan C."/>
            <person name="Rhodes N."/>
            <person name="Thang M."/>
        </authorList>
    </citation>
    <scope>NUCLEOTIDE SEQUENCE</scope>
</reference>
<proteinExistence type="predicted"/>
<dbReference type="SUPFAM" id="SSF51197">
    <property type="entry name" value="Clavaminate synthase-like"/>
    <property type="match status" value="1"/>
</dbReference>
<organism evidence="1">
    <name type="scientific">Cladocopium goreaui</name>
    <dbReference type="NCBI Taxonomy" id="2562237"/>
    <lineage>
        <taxon>Eukaryota</taxon>
        <taxon>Sar</taxon>
        <taxon>Alveolata</taxon>
        <taxon>Dinophyceae</taxon>
        <taxon>Suessiales</taxon>
        <taxon>Symbiodiniaceae</taxon>
        <taxon>Cladocopium</taxon>
    </lineage>
</organism>
<dbReference type="EMBL" id="CAMXCT020002179">
    <property type="protein sequence ID" value="CAL1149619.1"/>
    <property type="molecule type" value="Genomic_DNA"/>
</dbReference>
<dbReference type="OrthoDB" id="10260017at2759"/>
<evidence type="ECO:0000313" key="4">
    <source>
        <dbReference type="Proteomes" id="UP001152797"/>
    </source>
</evidence>